<comment type="caution">
    <text evidence="3">The sequence shown here is derived from an EMBL/GenBank/DDBJ whole genome shotgun (WGS) entry which is preliminary data.</text>
</comment>
<organism evidence="3 4">
    <name type="scientific">Solimonas fluminis</name>
    <dbReference type="NCBI Taxonomy" id="2086571"/>
    <lineage>
        <taxon>Bacteria</taxon>
        <taxon>Pseudomonadati</taxon>
        <taxon>Pseudomonadota</taxon>
        <taxon>Gammaproteobacteria</taxon>
        <taxon>Nevskiales</taxon>
        <taxon>Nevskiaceae</taxon>
        <taxon>Solimonas</taxon>
    </lineage>
</organism>
<dbReference type="AlphaFoldDB" id="A0A2S5THD0"/>
<dbReference type="InterPro" id="IPR037138">
    <property type="entry name" value="His_deacetylse_dom_sf"/>
</dbReference>
<dbReference type="Proteomes" id="UP000238220">
    <property type="component" value="Unassembled WGS sequence"/>
</dbReference>
<dbReference type="Pfam" id="PF00850">
    <property type="entry name" value="Hist_deacetyl"/>
    <property type="match status" value="1"/>
</dbReference>
<dbReference type="Gene3D" id="3.40.800.20">
    <property type="entry name" value="Histone deacetylase domain"/>
    <property type="match status" value="1"/>
</dbReference>
<accession>A0A2S5THD0</accession>
<dbReference type="InterPro" id="IPR023696">
    <property type="entry name" value="Ureohydrolase_dom_sf"/>
</dbReference>
<dbReference type="CDD" id="cd11599">
    <property type="entry name" value="HDAC_classII_2"/>
    <property type="match status" value="1"/>
</dbReference>
<evidence type="ECO:0000313" key="3">
    <source>
        <dbReference type="EMBL" id="PPE74390.1"/>
    </source>
</evidence>
<keyword evidence="4" id="KW-1185">Reference proteome</keyword>
<dbReference type="SUPFAM" id="SSF52768">
    <property type="entry name" value="Arginase/deacetylase"/>
    <property type="match status" value="1"/>
</dbReference>
<evidence type="ECO:0000256" key="1">
    <source>
        <dbReference type="ARBA" id="ARBA00005947"/>
    </source>
</evidence>
<dbReference type="InterPro" id="IPR000286">
    <property type="entry name" value="HDACs"/>
</dbReference>
<dbReference type="GO" id="GO:0004407">
    <property type="term" value="F:histone deacetylase activity"/>
    <property type="evidence" value="ECO:0007669"/>
    <property type="project" value="TreeGrafter"/>
</dbReference>
<dbReference type="OrthoDB" id="9808367at2"/>
<feature type="domain" description="Histone deacetylase" evidence="2">
    <location>
        <begin position="20"/>
        <end position="300"/>
    </location>
</feature>
<comment type="similarity">
    <text evidence="1">Belongs to the histone deacetylase family.</text>
</comment>
<evidence type="ECO:0000259" key="2">
    <source>
        <dbReference type="Pfam" id="PF00850"/>
    </source>
</evidence>
<dbReference type="EMBL" id="PSNW01000004">
    <property type="protein sequence ID" value="PPE74390.1"/>
    <property type="molecule type" value="Genomic_DNA"/>
</dbReference>
<gene>
    <name evidence="3" type="ORF">C3942_09980</name>
</gene>
<protein>
    <submittedName>
        <fullName evidence="3">Deacetylase</fullName>
    </submittedName>
</protein>
<evidence type="ECO:0000313" key="4">
    <source>
        <dbReference type="Proteomes" id="UP000238220"/>
    </source>
</evidence>
<reference evidence="3 4" key="1">
    <citation type="submission" date="2018-02" db="EMBL/GenBank/DDBJ databases">
        <title>Genome sequencing of Solimonas sp. HR-BB.</title>
        <authorList>
            <person name="Lee Y."/>
            <person name="Jeon C.O."/>
        </authorList>
    </citation>
    <scope>NUCLEOTIDE SEQUENCE [LARGE SCALE GENOMIC DNA]</scope>
    <source>
        <strain evidence="3 4">HR-BB</strain>
    </source>
</reference>
<dbReference type="PANTHER" id="PTHR10625">
    <property type="entry name" value="HISTONE DEACETYLASE HDAC1-RELATED"/>
    <property type="match status" value="1"/>
</dbReference>
<dbReference type="InterPro" id="IPR023801">
    <property type="entry name" value="His_deacetylse_dom"/>
</dbReference>
<dbReference type="PANTHER" id="PTHR10625:SF10">
    <property type="entry name" value="HISTONE DEACETYLASE HDAC1"/>
    <property type="match status" value="1"/>
</dbReference>
<name>A0A2S5THD0_9GAMM</name>
<proteinExistence type="inferred from homology"/>
<dbReference type="GO" id="GO:0040029">
    <property type="term" value="P:epigenetic regulation of gene expression"/>
    <property type="evidence" value="ECO:0007669"/>
    <property type="project" value="TreeGrafter"/>
</dbReference>
<dbReference type="PRINTS" id="PR01270">
    <property type="entry name" value="HDASUPER"/>
</dbReference>
<sequence length="307" mass="33506">MPVAWITHPDCLLHQMEPEHPESPLRLHAIQDRLMACGIDGFLLHAEAPEATPEQLQRVHSAEHVRFILNAPADPPQHLDPDTQLMRHTRRAALRAAGAGVLAVDMVLGGKASLAFCAVRPPGHHAERARAMGFCFFNNIAVAAAHALSRGLQRVAILDFDVHYGNGTADIFQDEPRVLLCSTYGHPLYPYWAGSGDSASLVDVPLPPYSAGTAFRAAVSQHWLPALERFRPQLLLVSAGFDAHGADPLGNMRLGLDDYRWLGRLVQELAEHSCEDRVVAMLEGGYDLTALARSVEAFLEPFMGGAL</sequence>